<protein>
    <recommendedName>
        <fullName evidence="13">ATP synthase subunit b</fullName>
    </recommendedName>
    <alternativeName>
        <fullName evidence="13">ATP synthase F(0) sector subunit b</fullName>
    </alternativeName>
    <alternativeName>
        <fullName evidence="13">ATPase subunit I</fullName>
    </alternativeName>
    <alternativeName>
        <fullName evidence="13">F-type ATPase subunit b</fullName>
        <shortName evidence="13">F-ATPase subunit b</shortName>
    </alternativeName>
</protein>
<reference evidence="17 18" key="1">
    <citation type="submission" date="2018-10" db="EMBL/GenBank/DDBJ databases">
        <title>Comparative analysis of microorganisms from saline springs in Andes Mountain Range, Colombia.</title>
        <authorList>
            <person name="Rubin E."/>
        </authorList>
    </citation>
    <scope>NUCLEOTIDE SEQUENCE [LARGE SCALE GENOMIC DNA]</scope>
    <source>
        <strain evidence="17 18">USBA 36</strain>
    </source>
</reference>
<sequence length="196" mass="20744">MTSLRSLMAVGAGIAGLAVSSASALAAEGGGAGLPQLDPSTFATQIFWLAVTFIVLYLLMSRVALPRVRDVLEERERRITDDLEKAQRLKEEAETVLAEYEKALADARASAQALFAEAAEKANAEAAKRQQDMSQKLAKQLEKAESRVQAAKTEALDNIRQVATDVARDAAARLIGGDVGEDDAAKAVTAAMKDAG</sequence>
<keyword evidence="2 13" id="KW-0813">Transport</keyword>
<keyword evidence="6 13" id="KW-1133">Transmembrane helix</keyword>
<feature type="signal peptide" evidence="16">
    <location>
        <begin position="1"/>
        <end position="26"/>
    </location>
</feature>
<keyword evidence="4 13" id="KW-0812">Transmembrane</keyword>
<evidence type="ECO:0000313" key="17">
    <source>
        <dbReference type="EMBL" id="RKQ70322.1"/>
    </source>
</evidence>
<proteinExistence type="inferred from homology"/>
<keyword evidence="16" id="KW-0732">Signal</keyword>
<dbReference type="PANTHER" id="PTHR33445:SF1">
    <property type="entry name" value="ATP SYNTHASE SUBUNIT B"/>
    <property type="match status" value="1"/>
</dbReference>
<evidence type="ECO:0000256" key="10">
    <source>
        <dbReference type="ARBA" id="ARBA00025198"/>
    </source>
</evidence>
<dbReference type="GO" id="GO:0045259">
    <property type="term" value="C:proton-transporting ATP synthase complex"/>
    <property type="evidence" value="ECO:0007669"/>
    <property type="project" value="UniProtKB-KW"/>
</dbReference>
<comment type="similarity">
    <text evidence="1 13 14">Belongs to the ATPase B chain family.</text>
</comment>
<keyword evidence="5 13" id="KW-0375">Hydrogen ion transport</keyword>
<evidence type="ECO:0000256" key="3">
    <source>
        <dbReference type="ARBA" id="ARBA00022547"/>
    </source>
</evidence>
<evidence type="ECO:0000256" key="4">
    <source>
        <dbReference type="ARBA" id="ARBA00022692"/>
    </source>
</evidence>
<evidence type="ECO:0000313" key="18">
    <source>
        <dbReference type="Proteomes" id="UP000277424"/>
    </source>
</evidence>
<evidence type="ECO:0000256" key="13">
    <source>
        <dbReference type="HAMAP-Rule" id="MF_01398"/>
    </source>
</evidence>
<evidence type="ECO:0000256" key="16">
    <source>
        <dbReference type="SAM" id="SignalP"/>
    </source>
</evidence>
<dbReference type="Pfam" id="PF00430">
    <property type="entry name" value="ATP-synt_B"/>
    <property type="match status" value="1"/>
</dbReference>
<keyword evidence="3 13" id="KW-0138">CF(0)</keyword>
<evidence type="ECO:0000256" key="1">
    <source>
        <dbReference type="ARBA" id="ARBA00005513"/>
    </source>
</evidence>
<feature type="chain" id="PRO_5018981699" description="ATP synthase subunit b" evidence="16">
    <location>
        <begin position="27"/>
        <end position="196"/>
    </location>
</feature>
<dbReference type="EMBL" id="RBIG01000002">
    <property type="protein sequence ID" value="RKQ70322.1"/>
    <property type="molecule type" value="Genomic_DNA"/>
</dbReference>
<dbReference type="GO" id="GO:0046961">
    <property type="term" value="F:proton-transporting ATPase activity, rotational mechanism"/>
    <property type="evidence" value="ECO:0007669"/>
    <property type="project" value="TreeGrafter"/>
</dbReference>
<keyword evidence="7 13" id="KW-0406">Ion transport</keyword>
<comment type="subunit">
    <text evidence="13">F-type ATPases have 2 components, F(1) - the catalytic core - and F(0) - the membrane proton channel. F(1) has five subunits: alpha(3), beta(3), gamma(1), delta(1), epsilon(1). F(0) has three main subunits: a(1), b(2) and c(10-14). The alpha and beta chains form an alternating ring which encloses part of the gamma chain. F(1) is attached to F(0) by a central stalk formed by the gamma and epsilon chains, while a peripheral stalk is formed by the delta and b chains.</text>
</comment>
<evidence type="ECO:0000256" key="15">
    <source>
        <dbReference type="SAM" id="Coils"/>
    </source>
</evidence>
<gene>
    <name evidence="13" type="primary">atpF</name>
    <name evidence="17" type="ORF">BCL74_2266</name>
</gene>
<dbReference type="GO" id="GO:0012505">
    <property type="term" value="C:endomembrane system"/>
    <property type="evidence" value="ECO:0007669"/>
    <property type="project" value="UniProtKB-SubCell"/>
</dbReference>
<organism evidence="17 18">
    <name type="scientific">Oceanibaculum indicum</name>
    <dbReference type="NCBI Taxonomy" id="526216"/>
    <lineage>
        <taxon>Bacteria</taxon>
        <taxon>Pseudomonadati</taxon>
        <taxon>Pseudomonadota</taxon>
        <taxon>Alphaproteobacteria</taxon>
        <taxon>Rhodospirillales</taxon>
        <taxon>Oceanibaculaceae</taxon>
        <taxon>Oceanibaculum</taxon>
    </lineage>
</organism>
<dbReference type="GO" id="GO:0046933">
    <property type="term" value="F:proton-transporting ATP synthase activity, rotational mechanism"/>
    <property type="evidence" value="ECO:0007669"/>
    <property type="project" value="UniProtKB-UniRule"/>
</dbReference>
<keyword evidence="15" id="KW-0175">Coiled coil</keyword>
<evidence type="ECO:0000256" key="5">
    <source>
        <dbReference type="ARBA" id="ARBA00022781"/>
    </source>
</evidence>
<dbReference type="CDD" id="cd06503">
    <property type="entry name" value="ATP-synt_Fo_b"/>
    <property type="match status" value="1"/>
</dbReference>
<dbReference type="RefSeq" id="WP_202802410.1">
    <property type="nucleotide sequence ID" value="NZ_RBIG01000002.1"/>
</dbReference>
<dbReference type="InterPro" id="IPR050059">
    <property type="entry name" value="ATP_synthase_B_chain"/>
</dbReference>
<feature type="transmembrane region" description="Helical" evidence="13">
    <location>
        <begin position="42"/>
        <end position="60"/>
    </location>
</feature>
<comment type="subcellular location">
    <subcellularLocation>
        <location evidence="13">Cell membrane</location>
        <topology evidence="13">Single-pass membrane protein</topology>
    </subcellularLocation>
    <subcellularLocation>
        <location evidence="12">Endomembrane system</location>
        <topology evidence="12">Single-pass membrane protein</topology>
    </subcellularLocation>
</comment>
<keyword evidence="13" id="KW-1003">Cell membrane</keyword>
<comment type="function">
    <text evidence="10 13">F(1)F(0) ATP synthase produces ATP from ADP in the presence of a proton or sodium gradient. F-type ATPases consist of two structural domains, F(1) containing the extramembraneous catalytic core and F(0) containing the membrane proton channel, linked together by a central stalk and a peripheral stalk. During catalysis, ATP synthesis in the catalytic domain of F(1) is coupled via a rotary mechanism of the central stalk subunits to proton translocation.</text>
</comment>
<dbReference type="AlphaFoldDB" id="A0A420WH70"/>
<dbReference type="InterPro" id="IPR002146">
    <property type="entry name" value="ATP_synth_b/b'su_bac/chlpt"/>
</dbReference>
<dbReference type="Proteomes" id="UP000277424">
    <property type="component" value="Unassembled WGS sequence"/>
</dbReference>
<keyword evidence="8 13" id="KW-0472">Membrane</keyword>
<evidence type="ECO:0000256" key="7">
    <source>
        <dbReference type="ARBA" id="ARBA00023065"/>
    </source>
</evidence>
<evidence type="ECO:0000256" key="8">
    <source>
        <dbReference type="ARBA" id="ARBA00023136"/>
    </source>
</evidence>
<comment type="function">
    <text evidence="11">Component of the F(0) channel, it forms part of the peripheral stalk, linking F(1) to F(0). The b'-subunit is a diverged and duplicated form of b found in plants and photosynthetic bacteria.</text>
</comment>
<accession>A0A420WH70</accession>
<evidence type="ECO:0000256" key="2">
    <source>
        <dbReference type="ARBA" id="ARBA00022448"/>
    </source>
</evidence>
<feature type="coiled-coil region" evidence="15">
    <location>
        <begin position="69"/>
        <end position="161"/>
    </location>
</feature>
<evidence type="ECO:0000256" key="9">
    <source>
        <dbReference type="ARBA" id="ARBA00023310"/>
    </source>
</evidence>
<dbReference type="PANTHER" id="PTHR33445">
    <property type="entry name" value="ATP SYNTHASE SUBUNIT B', CHLOROPLASTIC"/>
    <property type="match status" value="1"/>
</dbReference>
<dbReference type="HAMAP" id="MF_01398">
    <property type="entry name" value="ATP_synth_b_bprime"/>
    <property type="match status" value="1"/>
</dbReference>
<evidence type="ECO:0000256" key="14">
    <source>
        <dbReference type="RuleBase" id="RU003848"/>
    </source>
</evidence>
<evidence type="ECO:0000256" key="12">
    <source>
        <dbReference type="ARBA" id="ARBA00037847"/>
    </source>
</evidence>
<evidence type="ECO:0000256" key="6">
    <source>
        <dbReference type="ARBA" id="ARBA00022989"/>
    </source>
</evidence>
<keyword evidence="9 13" id="KW-0066">ATP synthesis</keyword>
<evidence type="ECO:0000256" key="11">
    <source>
        <dbReference type="ARBA" id="ARBA00025614"/>
    </source>
</evidence>
<comment type="caution">
    <text evidence="17">The sequence shown here is derived from an EMBL/GenBank/DDBJ whole genome shotgun (WGS) entry which is preliminary data.</text>
</comment>
<dbReference type="GO" id="GO:0005886">
    <property type="term" value="C:plasma membrane"/>
    <property type="evidence" value="ECO:0007669"/>
    <property type="project" value="UniProtKB-SubCell"/>
</dbReference>
<name>A0A420WH70_9PROT</name>